<evidence type="ECO:0000313" key="4">
    <source>
        <dbReference type="EMBL" id="CED84116.1"/>
    </source>
</evidence>
<dbReference type="AlphaFoldDB" id="A0A0F7SRN9"/>
<dbReference type="CDD" id="cd11717">
    <property type="entry name" value="THUMP_THUMPD1_like"/>
    <property type="match status" value="1"/>
</dbReference>
<protein>
    <submittedName>
        <fullName evidence="4">THUMP domain-containing proteins</fullName>
    </submittedName>
</protein>
<keyword evidence="1" id="KW-0694">RNA-binding</keyword>
<dbReference type="GO" id="GO:0006400">
    <property type="term" value="P:tRNA modification"/>
    <property type="evidence" value="ECO:0007669"/>
    <property type="project" value="InterPro"/>
</dbReference>
<dbReference type="EMBL" id="LN483157">
    <property type="protein sequence ID" value="CED84116.1"/>
    <property type="molecule type" value="Genomic_DNA"/>
</dbReference>
<dbReference type="PANTHER" id="PTHR13452:SF10">
    <property type="entry name" value="THUMP DOMAIN-CONTAINING PROTEIN 1"/>
    <property type="match status" value="1"/>
</dbReference>
<evidence type="ECO:0000259" key="3">
    <source>
        <dbReference type="PROSITE" id="PS51165"/>
    </source>
</evidence>
<evidence type="ECO:0000256" key="2">
    <source>
        <dbReference type="SAM" id="MobiDB-lite"/>
    </source>
</evidence>
<dbReference type="InterPro" id="IPR040183">
    <property type="entry name" value="THUMPD1-like"/>
</dbReference>
<feature type="domain" description="THUMP" evidence="3">
    <location>
        <begin position="150"/>
        <end position="258"/>
    </location>
</feature>
<reference evidence="4" key="1">
    <citation type="submission" date="2014-08" db="EMBL/GenBank/DDBJ databases">
        <authorList>
            <person name="Sharma Rahul"/>
            <person name="Thines Marco"/>
        </authorList>
    </citation>
    <scope>NUCLEOTIDE SEQUENCE</scope>
</reference>
<feature type="region of interest" description="Disordered" evidence="2">
    <location>
        <begin position="1"/>
        <end position="21"/>
    </location>
</feature>
<sequence length="307" mass="34483">MAVDNRQKKKKQYRSDGTYIGGTQNLSGPGVWVTGLRSKERQSVAEMYQVLESLVEELYPGEQEKYRIFRESFWADEEKARLAATAAEEGDDFEDELAKELAELKLERSSKTKKKASLIVNKHTDIDCIMFFSLHPPIDPLHLVLHYANQILRTGVSQTRTIQRITPVSYSCRAELDEVIKLVKEKVYPGVFETQENLRFRIDHHSVQNQTLEKATLLKGMAEAVPADRGHIVDLSENAQWIVLVRIVRNTVSIGLIPSAEFIRFKKFNVPSIVAAAGLAKDEAGEGLRSGRVAASSGIKMVEGENI</sequence>
<evidence type="ECO:0000256" key="1">
    <source>
        <dbReference type="PROSITE-ProRule" id="PRU00529"/>
    </source>
</evidence>
<dbReference type="PROSITE" id="PS51165">
    <property type="entry name" value="THUMP"/>
    <property type="match status" value="1"/>
</dbReference>
<dbReference type="GO" id="GO:0003723">
    <property type="term" value="F:RNA binding"/>
    <property type="evidence" value="ECO:0007669"/>
    <property type="project" value="UniProtKB-UniRule"/>
</dbReference>
<dbReference type="PANTHER" id="PTHR13452">
    <property type="entry name" value="THUMP DOMAIN CONTAINING PROTEIN 1-RELATED"/>
    <property type="match status" value="1"/>
</dbReference>
<dbReference type="Gene3D" id="3.30.2300.10">
    <property type="entry name" value="THUMP superfamily"/>
    <property type="match status" value="1"/>
</dbReference>
<name>A0A0F7SRN9_PHARH</name>
<accession>A0A0F7SRN9</accession>
<dbReference type="InterPro" id="IPR004114">
    <property type="entry name" value="THUMP_dom"/>
</dbReference>
<organism evidence="4">
    <name type="scientific">Phaffia rhodozyma</name>
    <name type="common">Yeast</name>
    <name type="synonym">Xanthophyllomyces dendrorhous</name>
    <dbReference type="NCBI Taxonomy" id="264483"/>
    <lineage>
        <taxon>Eukaryota</taxon>
        <taxon>Fungi</taxon>
        <taxon>Dikarya</taxon>
        <taxon>Basidiomycota</taxon>
        <taxon>Agaricomycotina</taxon>
        <taxon>Tremellomycetes</taxon>
        <taxon>Cystofilobasidiales</taxon>
        <taxon>Mrakiaceae</taxon>
        <taxon>Phaffia</taxon>
    </lineage>
</organism>
<proteinExistence type="predicted"/>